<keyword evidence="2" id="KW-0805">Transcription regulation</keyword>
<dbReference type="Pfam" id="PF13411">
    <property type="entry name" value="MerR_1"/>
    <property type="match status" value="1"/>
</dbReference>
<dbReference type="InterPro" id="IPR036594">
    <property type="entry name" value="Meth_synthase_dom"/>
</dbReference>
<evidence type="ECO:0000259" key="5">
    <source>
        <dbReference type="PROSITE" id="PS50937"/>
    </source>
</evidence>
<dbReference type="GO" id="GO:0046872">
    <property type="term" value="F:metal ion binding"/>
    <property type="evidence" value="ECO:0007669"/>
    <property type="project" value="InterPro"/>
</dbReference>
<evidence type="ECO:0000313" key="6">
    <source>
        <dbReference type="EMBL" id="OUJ72446.1"/>
    </source>
</evidence>
<dbReference type="Gene3D" id="1.10.1660.10">
    <property type="match status" value="1"/>
</dbReference>
<dbReference type="InterPro" id="IPR036724">
    <property type="entry name" value="Cobalamin-bd_sf"/>
</dbReference>
<dbReference type="RefSeq" id="WP_086595483.1">
    <property type="nucleotide sequence ID" value="NZ_MTSE01000010.1"/>
</dbReference>
<dbReference type="PROSITE" id="PS50937">
    <property type="entry name" value="HTH_MERR_2"/>
    <property type="match status" value="1"/>
</dbReference>
<dbReference type="SUPFAM" id="SSF46955">
    <property type="entry name" value="Putative DNA-binding domain"/>
    <property type="match status" value="1"/>
</dbReference>
<dbReference type="GO" id="GO:0031419">
    <property type="term" value="F:cobalamin binding"/>
    <property type="evidence" value="ECO:0007669"/>
    <property type="project" value="InterPro"/>
</dbReference>
<protein>
    <recommendedName>
        <fullName evidence="5">HTH merR-type domain-containing protein</fullName>
    </recommendedName>
</protein>
<keyword evidence="3" id="KW-0238">DNA-binding</keyword>
<dbReference type="PANTHER" id="PTHR30204:SF69">
    <property type="entry name" value="MERR-FAMILY TRANSCRIPTIONAL REGULATOR"/>
    <property type="match status" value="1"/>
</dbReference>
<evidence type="ECO:0000256" key="2">
    <source>
        <dbReference type="ARBA" id="ARBA00023015"/>
    </source>
</evidence>
<gene>
    <name evidence="6" type="ORF">BXP70_17940</name>
</gene>
<dbReference type="Gene3D" id="1.10.1240.10">
    <property type="entry name" value="Methionine synthase domain"/>
    <property type="match status" value="1"/>
</dbReference>
<keyword evidence="4" id="KW-0804">Transcription</keyword>
<accession>A0A243WA81</accession>
<keyword evidence="7" id="KW-1185">Reference proteome</keyword>
<sequence>MGHFSISDLEQLSGIRAHTIRMWEQRYGILRPVRTATNIRTYCDNDLRRLLNVATLCGRGQRISHVARLSDAELAQAVLACCDASCDYERQVNALLAAMLEMDELRLDSLLRNAIQQLGFEKAIMHVAYPFLQRVGVLWQTGTVNPSQEHLVTHLLRQKIMAATDALAPVQPAEARRWVLFLPEGELHELALLFMNYALRARGHHVLYLGQNLPSSELKNICATYSPYALCTVLTAVPERDRVSDYVRNLVETCPDTLLVLYGPLAQQLCLEKPKNIIRPALMTDFLALADDAKLVCNDRLQYEHISVR</sequence>
<dbReference type="InterPro" id="IPR000551">
    <property type="entry name" value="MerR-type_HTH_dom"/>
</dbReference>
<keyword evidence="1" id="KW-0678">Repressor</keyword>
<dbReference type="Pfam" id="PF02607">
    <property type="entry name" value="B12-binding_2"/>
    <property type="match status" value="1"/>
</dbReference>
<proteinExistence type="predicted"/>
<evidence type="ECO:0000256" key="1">
    <source>
        <dbReference type="ARBA" id="ARBA00022491"/>
    </source>
</evidence>
<evidence type="ECO:0000313" key="7">
    <source>
        <dbReference type="Proteomes" id="UP000194873"/>
    </source>
</evidence>
<dbReference type="Proteomes" id="UP000194873">
    <property type="component" value="Unassembled WGS sequence"/>
</dbReference>
<dbReference type="PANTHER" id="PTHR30204">
    <property type="entry name" value="REDOX-CYCLING DRUG-SENSING TRANSCRIPTIONAL ACTIVATOR SOXR"/>
    <property type="match status" value="1"/>
</dbReference>
<name>A0A243WA81_9BACT</name>
<feature type="domain" description="HTH merR-type" evidence="5">
    <location>
        <begin position="3"/>
        <end position="72"/>
    </location>
</feature>
<dbReference type="OrthoDB" id="9800334at2"/>
<dbReference type="InterPro" id="IPR003759">
    <property type="entry name" value="Cbl-bd_cap"/>
</dbReference>
<reference evidence="6 7" key="1">
    <citation type="submission" date="2017-01" db="EMBL/GenBank/DDBJ databases">
        <title>A new Hymenobacter.</title>
        <authorList>
            <person name="Liang Y."/>
            <person name="Feng F."/>
        </authorList>
    </citation>
    <scope>NUCLEOTIDE SEQUENCE [LARGE SCALE GENOMIC DNA]</scope>
    <source>
        <strain evidence="6">MIMBbqt21</strain>
    </source>
</reference>
<evidence type="ECO:0000256" key="3">
    <source>
        <dbReference type="ARBA" id="ARBA00023125"/>
    </source>
</evidence>
<dbReference type="GO" id="GO:0003677">
    <property type="term" value="F:DNA binding"/>
    <property type="evidence" value="ECO:0007669"/>
    <property type="project" value="UniProtKB-KW"/>
</dbReference>
<dbReference type="EMBL" id="MTSE01000010">
    <property type="protein sequence ID" value="OUJ72446.1"/>
    <property type="molecule type" value="Genomic_DNA"/>
</dbReference>
<evidence type="ECO:0000256" key="4">
    <source>
        <dbReference type="ARBA" id="ARBA00023163"/>
    </source>
</evidence>
<dbReference type="CDD" id="cd01104">
    <property type="entry name" value="HTH_MlrA-CarA"/>
    <property type="match status" value="1"/>
</dbReference>
<dbReference type="GO" id="GO:0003700">
    <property type="term" value="F:DNA-binding transcription factor activity"/>
    <property type="evidence" value="ECO:0007669"/>
    <property type="project" value="InterPro"/>
</dbReference>
<dbReference type="SUPFAM" id="SSF52242">
    <property type="entry name" value="Cobalamin (vitamin B12)-binding domain"/>
    <property type="match status" value="1"/>
</dbReference>
<dbReference type="SMART" id="SM00422">
    <property type="entry name" value="HTH_MERR"/>
    <property type="match status" value="1"/>
</dbReference>
<dbReference type="Gene3D" id="3.40.50.280">
    <property type="entry name" value="Cobalamin-binding domain"/>
    <property type="match status" value="1"/>
</dbReference>
<dbReference type="InterPro" id="IPR047057">
    <property type="entry name" value="MerR_fam"/>
</dbReference>
<dbReference type="AlphaFoldDB" id="A0A243WA81"/>
<dbReference type="InterPro" id="IPR009061">
    <property type="entry name" value="DNA-bd_dom_put_sf"/>
</dbReference>
<comment type="caution">
    <text evidence="6">The sequence shown here is derived from an EMBL/GenBank/DDBJ whole genome shotgun (WGS) entry which is preliminary data.</text>
</comment>
<organism evidence="6 7">
    <name type="scientific">Hymenobacter crusticola</name>
    <dbReference type="NCBI Taxonomy" id="1770526"/>
    <lineage>
        <taxon>Bacteria</taxon>
        <taxon>Pseudomonadati</taxon>
        <taxon>Bacteroidota</taxon>
        <taxon>Cytophagia</taxon>
        <taxon>Cytophagales</taxon>
        <taxon>Hymenobacteraceae</taxon>
        <taxon>Hymenobacter</taxon>
    </lineage>
</organism>